<proteinExistence type="inferred from homology"/>
<organism evidence="5 6">
    <name type="scientific">Funneliformis mosseae</name>
    <name type="common">Endomycorrhizal fungus</name>
    <name type="synonym">Glomus mosseae</name>
    <dbReference type="NCBI Taxonomy" id="27381"/>
    <lineage>
        <taxon>Eukaryota</taxon>
        <taxon>Fungi</taxon>
        <taxon>Fungi incertae sedis</taxon>
        <taxon>Mucoromycota</taxon>
        <taxon>Glomeromycotina</taxon>
        <taxon>Glomeromycetes</taxon>
        <taxon>Glomerales</taxon>
        <taxon>Glomeraceae</taxon>
        <taxon>Funneliformis</taxon>
    </lineage>
</organism>
<evidence type="ECO:0000313" key="6">
    <source>
        <dbReference type="Proteomes" id="UP000789375"/>
    </source>
</evidence>
<comment type="similarity">
    <text evidence="2 3">Belongs to the small heat shock protein (HSP20) family.</text>
</comment>
<dbReference type="InterPro" id="IPR031107">
    <property type="entry name" value="Small_HSP"/>
</dbReference>
<dbReference type="Pfam" id="PF00011">
    <property type="entry name" value="HSP20"/>
    <property type="match status" value="1"/>
</dbReference>
<name>A0A9N9D285_FUNMO</name>
<dbReference type="InterPro" id="IPR008978">
    <property type="entry name" value="HSP20-like_chaperone"/>
</dbReference>
<gene>
    <name evidence="5" type="ORF">FMOSSE_LOCUS9946</name>
</gene>
<keyword evidence="6" id="KW-1185">Reference proteome</keyword>
<sequence length="290" mass="32577">LIVAPRELIVAPRELIVAPRELIVALCELIVALCELIVALRELIVAPRELIVALQKNHCVGCGKQDHSVFFSGNIQDLKNSDIDEWIRSYSPNMTHIVREENTGYGLVHFKSCSEAGLFFREMYDTRFTGPFNTTIKFSAAKKFRSNEFVQYAEDVIEDVVSSGVPLVTVTEDNENSENNENMESSWKPTTDFYVTKESFIINMELPGLKKEDINVNLCNNQLVISGDMKRAQLSGGSYKINERHVGPFTRKITLTSSISDDNITATFENGLLKLNLLKSLPATKKIDII</sequence>
<evidence type="ECO:0000256" key="2">
    <source>
        <dbReference type="PROSITE-ProRule" id="PRU00285"/>
    </source>
</evidence>
<protein>
    <submittedName>
        <fullName evidence="5">15353_t:CDS:1</fullName>
    </submittedName>
</protein>
<dbReference type="PROSITE" id="PS01031">
    <property type="entry name" value="SHSP"/>
    <property type="match status" value="1"/>
</dbReference>
<dbReference type="Gene3D" id="2.60.40.790">
    <property type="match status" value="1"/>
</dbReference>
<dbReference type="SUPFAM" id="SSF49764">
    <property type="entry name" value="HSP20-like chaperones"/>
    <property type="match status" value="1"/>
</dbReference>
<reference evidence="5" key="1">
    <citation type="submission" date="2021-06" db="EMBL/GenBank/DDBJ databases">
        <authorList>
            <person name="Kallberg Y."/>
            <person name="Tangrot J."/>
            <person name="Rosling A."/>
        </authorList>
    </citation>
    <scope>NUCLEOTIDE SEQUENCE</scope>
    <source>
        <strain evidence="5">87-6 pot B 2015</strain>
    </source>
</reference>
<dbReference type="CDD" id="cd06464">
    <property type="entry name" value="ACD_sHsps-like"/>
    <property type="match status" value="1"/>
</dbReference>
<accession>A0A9N9D285</accession>
<dbReference type="PANTHER" id="PTHR11527">
    <property type="entry name" value="HEAT-SHOCK PROTEIN 20 FAMILY MEMBER"/>
    <property type="match status" value="1"/>
</dbReference>
<dbReference type="InterPro" id="IPR002068">
    <property type="entry name" value="A-crystallin/Hsp20_dom"/>
</dbReference>
<evidence type="ECO:0000256" key="3">
    <source>
        <dbReference type="RuleBase" id="RU003616"/>
    </source>
</evidence>
<evidence type="ECO:0000259" key="4">
    <source>
        <dbReference type="PROSITE" id="PS01031"/>
    </source>
</evidence>
<evidence type="ECO:0000256" key="1">
    <source>
        <dbReference type="ARBA" id="ARBA00023016"/>
    </source>
</evidence>
<dbReference type="AlphaFoldDB" id="A0A9N9D285"/>
<comment type="caution">
    <text evidence="5">The sequence shown here is derived from an EMBL/GenBank/DDBJ whole genome shotgun (WGS) entry which is preliminary data.</text>
</comment>
<dbReference type="EMBL" id="CAJVPP010003085">
    <property type="protein sequence ID" value="CAG8620287.1"/>
    <property type="molecule type" value="Genomic_DNA"/>
</dbReference>
<keyword evidence="1" id="KW-0346">Stress response</keyword>
<dbReference type="Proteomes" id="UP000789375">
    <property type="component" value="Unassembled WGS sequence"/>
</dbReference>
<feature type="non-terminal residue" evidence="5">
    <location>
        <position position="1"/>
    </location>
</feature>
<feature type="domain" description="SHSP" evidence="4">
    <location>
        <begin position="182"/>
        <end position="290"/>
    </location>
</feature>
<evidence type="ECO:0000313" key="5">
    <source>
        <dbReference type="EMBL" id="CAG8620287.1"/>
    </source>
</evidence>